<evidence type="ECO:0000259" key="1">
    <source>
        <dbReference type="Pfam" id="PF12146"/>
    </source>
</evidence>
<gene>
    <name evidence="2" type="ORF">EOD73_07670</name>
</gene>
<dbReference type="EMBL" id="SACM01000001">
    <property type="protein sequence ID" value="RVT88836.1"/>
    <property type="molecule type" value="Genomic_DNA"/>
</dbReference>
<evidence type="ECO:0000313" key="2">
    <source>
        <dbReference type="EMBL" id="RVT88836.1"/>
    </source>
</evidence>
<organism evidence="2 3">
    <name type="scientific">Inhella crocodyli</name>
    <dbReference type="NCBI Taxonomy" id="2499851"/>
    <lineage>
        <taxon>Bacteria</taxon>
        <taxon>Pseudomonadati</taxon>
        <taxon>Pseudomonadota</taxon>
        <taxon>Betaproteobacteria</taxon>
        <taxon>Burkholderiales</taxon>
        <taxon>Sphaerotilaceae</taxon>
        <taxon>Inhella</taxon>
    </lineage>
</organism>
<sequence>MAALQRPDAVLPIDHWPAHGIPRARVLLVHGLGEHPGRYEALAAQFVHWGLDVRAVHLRGHGRASGPRGDAPTPTAMLDDVAAAIDAVSEPGRPFILVGHSLGGLLAARVVAGALRGEPFGREPDWLVLSSPALDPGMRWDQRLLLGFGRRFLPHLGAGNGLKPAWICRDPAVVKLYQQDPMVHGRITPTVAEMIVDGGEVVRAEAARWRVPTLLLWAGADRCVAPRGSEAFATAAPPAVVQGRCFDNLAHELFNEPERAEVLAVMKAALDHRFPHPTTP</sequence>
<reference evidence="2 3" key="1">
    <citation type="submission" date="2019-01" db="EMBL/GenBank/DDBJ databases">
        <authorList>
            <person name="Chen W.-M."/>
        </authorList>
    </citation>
    <scope>NUCLEOTIDE SEQUENCE [LARGE SCALE GENOMIC DNA]</scope>
    <source>
        <strain evidence="2 3">CCP-18</strain>
    </source>
</reference>
<protein>
    <submittedName>
        <fullName evidence="2">Alpha/beta hydrolase</fullName>
    </submittedName>
</protein>
<name>A0A3S2UL88_9BURK</name>
<dbReference type="InterPro" id="IPR051044">
    <property type="entry name" value="MAG_DAG_Lipase"/>
</dbReference>
<dbReference type="Pfam" id="PF12146">
    <property type="entry name" value="Hydrolase_4"/>
    <property type="match status" value="1"/>
</dbReference>
<feature type="domain" description="Serine aminopeptidase S33" evidence="1">
    <location>
        <begin position="22"/>
        <end position="258"/>
    </location>
</feature>
<keyword evidence="2" id="KW-0378">Hydrolase</keyword>
<dbReference type="AlphaFoldDB" id="A0A3S2UL88"/>
<accession>A0A3S2UL88</accession>
<proteinExistence type="predicted"/>
<dbReference type="GO" id="GO:0016787">
    <property type="term" value="F:hydrolase activity"/>
    <property type="evidence" value="ECO:0007669"/>
    <property type="project" value="UniProtKB-KW"/>
</dbReference>
<evidence type="ECO:0000313" key="3">
    <source>
        <dbReference type="Proteomes" id="UP000288587"/>
    </source>
</evidence>
<dbReference type="OrthoDB" id="9806902at2"/>
<dbReference type="Gene3D" id="3.40.50.1820">
    <property type="entry name" value="alpha/beta hydrolase"/>
    <property type="match status" value="1"/>
</dbReference>
<dbReference type="RefSeq" id="WP_127682290.1">
    <property type="nucleotide sequence ID" value="NZ_SACM01000001.1"/>
</dbReference>
<dbReference type="InterPro" id="IPR029058">
    <property type="entry name" value="AB_hydrolase_fold"/>
</dbReference>
<dbReference type="Proteomes" id="UP000288587">
    <property type="component" value="Unassembled WGS sequence"/>
</dbReference>
<keyword evidence="3" id="KW-1185">Reference proteome</keyword>
<dbReference type="SUPFAM" id="SSF53474">
    <property type="entry name" value="alpha/beta-Hydrolases"/>
    <property type="match status" value="1"/>
</dbReference>
<comment type="caution">
    <text evidence="2">The sequence shown here is derived from an EMBL/GenBank/DDBJ whole genome shotgun (WGS) entry which is preliminary data.</text>
</comment>
<dbReference type="PANTHER" id="PTHR11614">
    <property type="entry name" value="PHOSPHOLIPASE-RELATED"/>
    <property type="match status" value="1"/>
</dbReference>
<dbReference type="InterPro" id="IPR022742">
    <property type="entry name" value="Hydrolase_4"/>
</dbReference>